<keyword evidence="1" id="KW-0560">Oxidoreductase</keyword>
<dbReference type="GO" id="GO:0006081">
    <property type="term" value="P:aldehyde metabolic process"/>
    <property type="evidence" value="ECO:0007669"/>
    <property type="project" value="InterPro"/>
</dbReference>
<dbReference type="EMBL" id="NKQK01000009">
    <property type="protein sequence ID" value="PSS21374.1"/>
    <property type="molecule type" value="Genomic_DNA"/>
</dbReference>
<dbReference type="PANTHER" id="PTHR43570">
    <property type="entry name" value="ALDEHYDE DEHYDROGENASE"/>
    <property type="match status" value="1"/>
</dbReference>
<dbReference type="Proteomes" id="UP000241394">
    <property type="component" value="Chromosome LG9"/>
</dbReference>
<keyword evidence="3" id="KW-1185">Reference proteome</keyword>
<proteinExistence type="predicted"/>
<dbReference type="Gene3D" id="3.40.309.10">
    <property type="entry name" value="Aldehyde Dehydrogenase, Chain A, domain 2"/>
    <property type="match status" value="1"/>
</dbReference>
<dbReference type="Gramene" id="PSS21374">
    <property type="protein sequence ID" value="PSS21374"/>
    <property type="gene ID" value="CEY00_Acc10417"/>
</dbReference>
<reference evidence="3" key="2">
    <citation type="journal article" date="2018" name="BMC Genomics">
        <title>A manually annotated Actinidia chinensis var. chinensis (kiwifruit) genome highlights the challenges associated with draft genomes and gene prediction in plants.</title>
        <authorList>
            <person name="Pilkington S.M."/>
            <person name="Crowhurst R."/>
            <person name="Hilario E."/>
            <person name="Nardozza S."/>
            <person name="Fraser L."/>
            <person name="Peng Y."/>
            <person name="Gunaseelan K."/>
            <person name="Simpson R."/>
            <person name="Tahir J."/>
            <person name="Deroles S.C."/>
            <person name="Templeton K."/>
            <person name="Luo Z."/>
            <person name="Davy M."/>
            <person name="Cheng C."/>
            <person name="McNeilage M."/>
            <person name="Scaglione D."/>
            <person name="Liu Y."/>
            <person name="Zhang Q."/>
            <person name="Datson P."/>
            <person name="De Silva N."/>
            <person name="Gardiner S.E."/>
            <person name="Bassett H."/>
            <person name="Chagne D."/>
            <person name="McCallum J."/>
            <person name="Dzierzon H."/>
            <person name="Deng C."/>
            <person name="Wang Y.Y."/>
            <person name="Barron L."/>
            <person name="Manako K."/>
            <person name="Bowen J."/>
            <person name="Foster T.M."/>
            <person name="Erridge Z.A."/>
            <person name="Tiffin H."/>
            <person name="Waite C.N."/>
            <person name="Davies K.M."/>
            <person name="Grierson E.P."/>
            <person name="Laing W.A."/>
            <person name="Kirk R."/>
            <person name="Chen X."/>
            <person name="Wood M."/>
            <person name="Montefiori M."/>
            <person name="Brummell D.A."/>
            <person name="Schwinn K.E."/>
            <person name="Catanach A."/>
            <person name="Fullerton C."/>
            <person name="Li D."/>
            <person name="Meiyalaghan S."/>
            <person name="Nieuwenhuizen N."/>
            <person name="Read N."/>
            <person name="Prakash R."/>
            <person name="Hunter D."/>
            <person name="Zhang H."/>
            <person name="McKenzie M."/>
            <person name="Knabel M."/>
            <person name="Harris A."/>
            <person name="Allan A.C."/>
            <person name="Gleave A."/>
            <person name="Chen A."/>
            <person name="Janssen B.J."/>
            <person name="Plunkett B."/>
            <person name="Ampomah-Dwamena C."/>
            <person name="Voogd C."/>
            <person name="Leif D."/>
            <person name="Lafferty D."/>
            <person name="Souleyre E.J.F."/>
            <person name="Varkonyi-Gasic E."/>
            <person name="Gambi F."/>
            <person name="Hanley J."/>
            <person name="Yao J.L."/>
            <person name="Cheung J."/>
            <person name="David K.M."/>
            <person name="Warren B."/>
            <person name="Marsh K."/>
            <person name="Snowden K.C."/>
            <person name="Lin-Wang K."/>
            <person name="Brian L."/>
            <person name="Martinez-Sanchez M."/>
            <person name="Wang M."/>
            <person name="Ileperuma N."/>
            <person name="Macnee N."/>
            <person name="Campin R."/>
            <person name="McAtee P."/>
            <person name="Drummond R.S.M."/>
            <person name="Espley R.V."/>
            <person name="Ireland H.S."/>
            <person name="Wu R."/>
            <person name="Atkinson R.G."/>
            <person name="Karunairetnam S."/>
            <person name="Bulley S."/>
            <person name="Chunkath S."/>
            <person name="Hanley Z."/>
            <person name="Storey R."/>
            <person name="Thrimawithana A.H."/>
            <person name="Thomson S."/>
            <person name="David C."/>
            <person name="Testolin R."/>
            <person name="Huang H."/>
            <person name="Hellens R.P."/>
            <person name="Schaffer R.J."/>
        </authorList>
    </citation>
    <scope>NUCLEOTIDE SEQUENCE [LARGE SCALE GENOMIC DNA]</scope>
    <source>
        <strain evidence="3">cv. Red5</strain>
    </source>
</reference>
<dbReference type="InterPro" id="IPR012394">
    <property type="entry name" value="Aldehyde_DH_NAD(P)"/>
</dbReference>
<dbReference type="InParanoid" id="A0A2R6R5U3"/>
<dbReference type="AlphaFoldDB" id="A0A2R6R5U3"/>
<protein>
    <submittedName>
        <fullName evidence="2">Aldehyde dehydrogenase family 3 member like</fullName>
    </submittedName>
</protein>
<accession>A0A2R6R5U3</accession>
<dbReference type="InterPro" id="IPR016163">
    <property type="entry name" value="Ald_DH_C"/>
</dbReference>
<dbReference type="InterPro" id="IPR016161">
    <property type="entry name" value="Ald_DH/histidinol_DH"/>
</dbReference>
<dbReference type="Gene3D" id="3.40.605.10">
    <property type="entry name" value="Aldehyde Dehydrogenase, Chain A, domain 1"/>
    <property type="match status" value="1"/>
</dbReference>
<evidence type="ECO:0000313" key="3">
    <source>
        <dbReference type="Proteomes" id="UP000241394"/>
    </source>
</evidence>
<sequence length="120" mass="13346">MSEAAKNLTPVTLELGGKCPIILHALSDPSDIKIEFLKKTISRFYGETSKNLKNLSRNVNKHQFERLRNILEDPSVAASTVHGGSLDEKNPFFASPIPIPIAIPYLQIMNLQRPSGQQFC</sequence>
<evidence type="ECO:0000256" key="1">
    <source>
        <dbReference type="ARBA" id="ARBA00023002"/>
    </source>
</evidence>
<dbReference type="STRING" id="1590841.A0A2R6R5U3"/>
<dbReference type="GO" id="GO:0004029">
    <property type="term" value="F:aldehyde dehydrogenase (NAD+) activity"/>
    <property type="evidence" value="ECO:0007669"/>
    <property type="project" value="TreeGrafter"/>
</dbReference>
<evidence type="ECO:0000313" key="2">
    <source>
        <dbReference type="EMBL" id="PSS21374.1"/>
    </source>
</evidence>
<dbReference type="PANTHER" id="PTHR43570:SF17">
    <property type="entry name" value="ALDEHYDE DEHYDROGENASE FAMILY 3 MEMBER F1"/>
    <property type="match status" value="1"/>
</dbReference>
<dbReference type="SUPFAM" id="SSF53720">
    <property type="entry name" value="ALDH-like"/>
    <property type="match status" value="1"/>
</dbReference>
<dbReference type="OrthoDB" id="440325at2759"/>
<reference evidence="2 3" key="1">
    <citation type="submission" date="2017-07" db="EMBL/GenBank/DDBJ databases">
        <title>An improved, manually edited Actinidia chinensis var. chinensis (kiwifruit) genome highlights the challenges associated with draft genomes and gene prediction in plants.</title>
        <authorList>
            <person name="Pilkington S."/>
            <person name="Crowhurst R."/>
            <person name="Hilario E."/>
            <person name="Nardozza S."/>
            <person name="Fraser L."/>
            <person name="Peng Y."/>
            <person name="Gunaseelan K."/>
            <person name="Simpson R."/>
            <person name="Tahir J."/>
            <person name="Deroles S."/>
            <person name="Templeton K."/>
            <person name="Luo Z."/>
            <person name="Davy M."/>
            <person name="Cheng C."/>
            <person name="Mcneilage M."/>
            <person name="Scaglione D."/>
            <person name="Liu Y."/>
            <person name="Zhang Q."/>
            <person name="Datson P."/>
            <person name="De Silva N."/>
            <person name="Gardiner S."/>
            <person name="Bassett H."/>
            <person name="Chagne D."/>
            <person name="Mccallum J."/>
            <person name="Dzierzon H."/>
            <person name="Deng C."/>
            <person name="Wang Y.-Y."/>
            <person name="Barron N."/>
            <person name="Manako K."/>
            <person name="Bowen J."/>
            <person name="Foster T."/>
            <person name="Erridge Z."/>
            <person name="Tiffin H."/>
            <person name="Waite C."/>
            <person name="Davies K."/>
            <person name="Grierson E."/>
            <person name="Laing W."/>
            <person name="Kirk R."/>
            <person name="Chen X."/>
            <person name="Wood M."/>
            <person name="Montefiori M."/>
            <person name="Brummell D."/>
            <person name="Schwinn K."/>
            <person name="Catanach A."/>
            <person name="Fullerton C."/>
            <person name="Li D."/>
            <person name="Meiyalaghan S."/>
            <person name="Nieuwenhuizen N."/>
            <person name="Read N."/>
            <person name="Prakash R."/>
            <person name="Hunter D."/>
            <person name="Zhang H."/>
            <person name="Mckenzie M."/>
            <person name="Knabel M."/>
            <person name="Harris A."/>
            <person name="Allan A."/>
            <person name="Chen A."/>
            <person name="Janssen B."/>
            <person name="Plunkett B."/>
            <person name="Dwamena C."/>
            <person name="Voogd C."/>
            <person name="Leif D."/>
            <person name="Lafferty D."/>
            <person name="Souleyre E."/>
            <person name="Varkonyi-Gasic E."/>
            <person name="Gambi F."/>
            <person name="Hanley J."/>
            <person name="Yao J.-L."/>
            <person name="Cheung J."/>
            <person name="David K."/>
            <person name="Warren B."/>
            <person name="Marsh K."/>
            <person name="Snowden K."/>
            <person name="Lin-Wang K."/>
            <person name="Brian L."/>
            <person name="Martinez-Sanchez M."/>
            <person name="Wang M."/>
            <person name="Ileperuma N."/>
            <person name="Macnee N."/>
            <person name="Campin R."/>
            <person name="Mcatee P."/>
            <person name="Drummond R."/>
            <person name="Espley R."/>
            <person name="Ireland H."/>
            <person name="Wu R."/>
            <person name="Atkinson R."/>
            <person name="Karunairetnam S."/>
            <person name="Bulley S."/>
            <person name="Chunkath S."/>
            <person name="Hanley Z."/>
            <person name="Storey R."/>
            <person name="Thrimawithana A."/>
            <person name="Thomson S."/>
            <person name="David C."/>
            <person name="Testolin R."/>
        </authorList>
    </citation>
    <scope>NUCLEOTIDE SEQUENCE [LARGE SCALE GENOMIC DNA]</scope>
    <source>
        <strain evidence="3">cv. Red5</strain>
        <tissue evidence="2">Young leaf</tissue>
    </source>
</reference>
<organism evidence="2 3">
    <name type="scientific">Actinidia chinensis var. chinensis</name>
    <name type="common">Chinese soft-hair kiwi</name>
    <dbReference type="NCBI Taxonomy" id="1590841"/>
    <lineage>
        <taxon>Eukaryota</taxon>
        <taxon>Viridiplantae</taxon>
        <taxon>Streptophyta</taxon>
        <taxon>Embryophyta</taxon>
        <taxon>Tracheophyta</taxon>
        <taxon>Spermatophyta</taxon>
        <taxon>Magnoliopsida</taxon>
        <taxon>eudicotyledons</taxon>
        <taxon>Gunneridae</taxon>
        <taxon>Pentapetalae</taxon>
        <taxon>asterids</taxon>
        <taxon>Ericales</taxon>
        <taxon>Actinidiaceae</taxon>
        <taxon>Actinidia</taxon>
    </lineage>
</organism>
<dbReference type="InterPro" id="IPR016162">
    <property type="entry name" value="Ald_DH_N"/>
</dbReference>
<dbReference type="GO" id="GO:0005737">
    <property type="term" value="C:cytoplasm"/>
    <property type="evidence" value="ECO:0007669"/>
    <property type="project" value="TreeGrafter"/>
</dbReference>
<comment type="caution">
    <text evidence="2">The sequence shown here is derived from an EMBL/GenBank/DDBJ whole genome shotgun (WGS) entry which is preliminary data.</text>
</comment>
<name>A0A2R6R5U3_ACTCC</name>
<gene>
    <name evidence="2" type="ORF">CEY00_Acc10417</name>
</gene>